<evidence type="ECO:0000256" key="1">
    <source>
        <dbReference type="ARBA" id="ARBA00022679"/>
    </source>
</evidence>
<dbReference type="PANTHER" id="PTHR43095">
    <property type="entry name" value="SUGAR KINASE"/>
    <property type="match status" value="1"/>
</dbReference>
<keyword evidence="5" id="KW-0684">Rhamnose metabolism</keyword>
<proteinExistence type="predicted"/>
<dbReference type="InterPro" id="IPR043129">
    <property type="entry name" value="ATPase_NBD"/>
</dbReference>
<dbReference type="CDD" id="cd07771">
    <property type="entry name" value="ASKHA_NBD_FGGY_RhaB-like"/>
    <property type="match status" value="1"/>
</dbReference>
<dbReference type="eggNOG" id="arCOG00026">
    <property type="taxonomic scope" value="Archaea"/>
</dbReference>
<evidence type="ECO:0000259" key="7">
    <source>
        <dbReference type="Pfam" id="PF02782"/>
    </source>
</evidence>
<dbReference type="Pfam" id="PF00370">
    <property type="entry name" value="FGGY_N"/>
    <property type="match status" value="1"/>
</dbReference>
<evidence type="ECO:0000313" key="9">
    <source>
        <dbReference type="Proteomes" id="UP000001137"/>
    </source>
</evidence>
<protein>
    <submittedName>
        <fullName evidence="8">Carbohydrate kinase FGGY</fullName>
    </submittedName>
</protein>
<feature type="domain" description="Carbohydrate kinase FGGY N-terminal" evidence="6">
    <location>
        <begin position="5"/>
        <end position="249"/>
    </location>
</feature>
<feature type="domain" description="Carbohydrate kinase FGGY C-terminal" evidence="7">
    <location>
        <begin position="262"/>
        <end position="453"/>
    </location>
</feature>
<evidence type="ECO:0000313" key="8">
    <source>
        <dbReference type="EMBL" id="ABW01545.1"/>
    </source>
</evidence>
<evidence type="ECO:0000259" key="6">
    <source>
        <dbReference type="Pfam" id="PF00370"/>
    </source>
</evidence>
<evidence type="ECO:0000256" key="3">
    <source>
        <dbReference type="ARBA" id="ARBA00022777"/>
    </source>
</evidence>
<dbReference type="AlphaFoldDB" id="A8MCN9"/>
<dbReference type="OrthoDB" id="26592at2157"/>
<dbReference type="GO" id="GO:0005524">
    <property type="term" value="F:ATP binding"/>
    <property type="evidence" value="ECO:0007669"/>
    <property type="project" value="UniProtKB-KW"/>
</dbReference>
<sequence>MDSIVILAIDIGASGGKAIAGVLDLKNLKLTIDELYRFPNQMIRVNNHLYWDMLQLWAEVKNSIKAALRKYRGRLASVGIDTWGVDFVLLDDHDELVSLPYAYRDPMTEGLMSEVFSKVPKEVIYSRTGIQFMRINTLYQLYALVKFNSPKLKIAKAMLMIPDLLNYWLSGVKVNEYTNASTTQLLDAKSKRWCLDILEKLNIPTDILQEIVNAGSVLGYLKRDVVEELGEDSRDVNVIAPATHDTASAIAAGPMINEDTGYVSSGTWNLVGVELNEPLINEQAMLSNFTNEGGAFGTITFLRNMQGMWILQEVRRILVDLSGREYSYDELVNLAAEAEEPESFIDVDDSRFLAPINMINEIHGYLKETRQREPGSLGELIRLIITSIALKHRYIFEKATKITGRRLRGINIFGGGSRNSLMNQLTANVMGIPVYAGPEESTSIGNILIQAAGMGIIKSIQELRSIVRDSFNIRVFEPRDEKKYEDLYSIFVTRLNLP</sequence>
<dbReference type="EMBL" id="CP000852">
    <property type="protein sequence ID" value="ABW01545.1"/>
    <property type="molecule type" value="Genomic_DNA"/>
</dbReference>
<evidence type="ECO:0000256" key="2">
    <source>
        <dbReference type="ARBA" id="ARBA00022741"/>
    </source>
</evidence>
<dbReference type="GO" id="GO:0008993">
    <property type="term" value="F:rhamnulokinase activity"/>
    <property type="evidence" value="ECO:0007669"/>
    <property type="project" value="InterPro"/>
</dbReference>
<reference evidence="8 9" key="1">
    <citation type="submission" date="2007-10" db="EMBL/GenBank/DDBJ databases">
        <title>Complete sequence of Caldivirga maquilingensis IC-167.</title>
        <authorList>
            <consortium name="US DOE Joint Genome Institute"/>
            <person name="Copeland A."/>
            <person name="Lucas S."/>
            <person name="Lapidus A."/>
            <person name="Barry K."/>
            <person name="Glavina del Rio T."/>
            <person name="Dalin E."/>
            <person name="Tice H."/>
            <person name="Pitluck S."/>
            <person name="Saunders E."/>
            <person name="Brettin T."/>
            <person name="Bruce D."/>
            <person name="Detter J.C."/>
            <person name="Han C."/>
            <person name="Schmutz J."/>
            <person name="Larimer F."/>
            <person name="Land M."/>
            <person name="Hauser L."/>
            <person name="Kyrpides N."/>
            <person name="Ivanova N."/>
            <person name="Biddle J.F."/>
            <person name="Zhang Z."/>
            <person name="Fitz-Gibbon S.T."/>
            <person name="Lowe T.M."/>
            <person name="Saltikov C."/>
            <person name="House C.H."/>
            <person name="Richardson P."/>
        </authorList>
    </citation>
    <scope>NUCLEOTIDE SEQUENCE [LARGE SCALE GENOMIC DNA]</scope>
    <source>
        <strain evidence="9">ATCC 700844 / DSM 13496 / JCM 10307 / IC-167</strain>
    </source>
</reference>
<evidence type="ECO:0000256" key="5">
    <source>
        <dbReference type="ARBA" id="ARBA00023308"/>
    </source>
</evidence>
<dbReference type="InterPro" id="IPR013449">
    <property type="entry name" value="Rhamnulokinase"/>
</dbReference>
<keyword evidence="9" id="KW-1185">Reference proteome</keyword>
<accession>A8MCN9</accession>
<evidence type="ECO:0000256" key="4">
    <source>
        <dbReference type="ARBA" id="ARBA00022840"/>
    </source>
</evidence>
<dbReference type="Pfam" id="PF02782">
    <property type="entry name" value="FGGY_C"/>
    <property type="match status" value="1"/>
</dbReference>
<keyword evidence="1" id="KW-0808">Transferase</keyword>
<dbReference type="KEGG" id="cma:Cmaq_0709"/>
<dbReference type="SUPFAM" id="SSF53067">
    <property type="entry name" value="Actin-like ATPase domain"/>
    <property type="match status" value="2"/>
</dbReference>
<dbReference type="InterPro" id="IPR018485">
    <property type="entry name" value="FGGY_C"/>
</dbReference>
<keyword evidence="3 8" id="KW-0418">Kinase</keyword>
<dbReference type="STRING" id="397948.Cmaq_0709"/>
<gene>
    <name evidence="8" type="ordered locus">Cmaq_0709</name>
</gene>
<dbReference type="Proteomes" id="UP000001137">
    <property type="component" value="Chromosome"/>
</dbReference>
<keyword evidence="2" id="KW-0547">Nucleotide-binding</keyword>
<name>A8MCN9_CALMQ</name>
<keyword evidence="4" id="KW-0067">ATP-binding</keyword>
<dbReference type="GO" id="GO:0019301">
    <property type="term" value="P:rhamnose catabolic process"/>
    <property type="evidence" value="ECO:0007669"/>
    <property type="project" value="InterPro"/>
</dbReference>
<dbReference type="GeneID" id="5708598"/>
<dbReference type="InterPro" id="IPR018484">
    <property type="entry name" value="FGGY_N"/>
</dbReference>
<dbReference type="HOGENOM" id="CLU_039395_0_1_2"/>
<organism evidence="8 9">
    <name type="scientific">Caldivirga maquilingensis (strain ATCC 700844 / DSM 13496 / JCM 10307 / IC-167)</name>
    <dbReference type="NCBI Taxonomy" id="397948"/>
    <lineage>
        <taxon>Archaea</taxon>
        <taxon>Thermoproteota</taxon>
        <taxon>Thermoprotei</taxon>
        <taxon>Thermoproteales</taxon>
        <taxon>Thermoproteaceae</taxon>
        <taxon>Caldivirga</taxon>
    </lineage>
</organism>
<dbReference type="Gene3D" id="3.30.420.40">
    <property type="match status" value="2"/>
</dbReference>
<dbReference type="InterPro" id="IPR050406">
    <property type="entry name" value="FGGY_Carb_Kinase"/>
</dbReference>
<dbReference type="RefSeq" id="WP_012185765.1">
    <property type="nucleotide sequence ID" value="NC_009954.1"/>
</dbReference>